<feature type="active site" evidence="3 4">
    <location>
        <position position="298"/>
    </location>
</feature>
<dbReference type="AlphaFoldDB" id="A0A2A4TA82"/>
<dbReference type="SUPFAM" id="SSF52172">
    <property type="entry name" value="CheY-like"/>
    <property type="match status" value="1"/>
</dbReference>
<comment type="function">
    <text evidence="3">Involved in chemotaxis. Part of a chemotaxis signal transduction system that modulates chemotaxis in response to various stimuli. Catalyzes the demethylation of specific methylglutamate residues introduced into the chemoreceptors (methyl-accepting chemotaxis proteins or MCP) by CheR. Also mediates the irreversible deamidation of specific glutamine residues to glutamic acid.</text>
</comment>
<protein>
    <recommendedName>
        <fullName evidence="3">Protein-glutamate methylesterase/protein-glutamine glutaminase</fullName>
        <ecNumber evidence="3">3.1.1.61</ecNumber>
        <ecNumber evidence="3">3.5.1.44</ecNumber>
    </recommendedName>
</protein>
<dbReference type="EC" id="3.5.1.44" evidence="3"/>
<sequence length="354" mass="38665">MNRKVRVMVVDDTITYRQILSKVAEMLPKVQLVGTASSGKTALMKIPSLKPDLIFLDVMMPEMDGIETLRRIKQLKPSIQVVMVSAFDMENAKVTLDSLKDGALDFVAKPTASSMQEGIAILKGALNPMVEVVFEQLFGNQATPVVSRPRVAARTIRPVRKVSGKQFNMIVLGISTGGPNALYKMFESIKTRLPCPVLIVQHMPPMFTKSLAERLDSISPMEICEAADGDIPENGKVYIAPGGKHMVVRSRGDQLRIAIIDSPPVNHCKPAVDVLFRSVGLLKNINNLSVIMTGMGRDGTEGVRMLKRSGTYCLIQDQDSSVVWGMPGSVDEAGLMDETLPLEKMGGRIVELTS</sequence>
<gene>
    <name evidence="3" type="primary">cheB</name>
    <name evidence="8" type="ORF">COB67_01995</name>
</gene>
<organism evidence="8 9">
    <name type="scientific">SAR324 cluster bacterium</name>
    <dbReference type="NCBI Taxonomy" id="2024889"/>
    <lineage>
        <taxon>Bacteria</taxon>
        <taxon>Deltaproteobacteria</taxon>
        <taxon>SAR324 cluster</taxon>
    </lineage>
</organism>
<dbReference type="GO" id="GO:0005737">
    <property type="term" value="C:cytoplasm"/>
    <property type="evidence" value="ECO:0007669"/>
    <property type="project" value="UniProtKB-SubCell"/>
</dbReference>
<feature type="modified residue" description="4-aspartylphosphate" evidence="3 5">
    <location>
        <position position="57"/>
    </location>
</feature>
<evidence type="ECO:0000256" key="4">
    <source>
        <dbReference type="PROSITE-ProRule" id="PRU00050"/>
    </source>
</evidence>
<dbReference type="GO" id="GO:0050568">
    <property type="term" value="F:protein-glutamine glutaminase activity"/>
    <property type="evidence" value="ECO:0007669"/>
    <property type="project" value="UniProtKB-UniRule"/>
</dbReference>
<keyword evidence="1 3" id="KW-0378">Hydrolase</keyword>
<feature type="domain" description="CheB-type methylesterase" evidence="7">
    <location>
        <begin position="163"/>
        <end position="354"/>
    </location>
</feature>
<dbReference type="Gene3D" id="3.40.50.180">
    <property type="entry name" value="Methylesterase CheB, C-terminal domain"/>
    <property type="match status" value="1"/>
</dbReference>
<dbReference type="NCBIfam" id="NF001965">
    <property type="entry name" value="PRK00742.1"/>
    <property type="match status" value="1"/>
</dbReference>
<proteinExistence type="inferred from homology"/>
<dbReference type="HAMAP" id="MF_00099">
    <property type="entry name" value="CheB_chemtxs"/>
    <property type="match status" value="1"/>
</dbReference>
<evidence type="ECO:0000256" key="3">
    <source>
        <dbReference type="HAMAP-Rule" id="MF_00099"/>
    </source>
</evidence>
<evidence type="ECO:0000313" key="8">
    <source>
        <dbReference type="EMBL" id="PCI30443.1"/>
    </source>
</evidence>
<dbReference type="Pfam" id="PF01339">
    <property type="entry name" value="CheB_methylest"/>
    <property type="match status" value="1"/>
</dbReference>
<feature type="active site" evidence="3 4">
    <location>
        <position position="175"/>
    </location>
</feature>
<feature type="domain" description="Response regulatory" evidence="6">
    <location>
        <begin position="6"/>
        <end position="124"/>
    </location>
</feature>
<comment type="similarity">
    <text evidence="3">Belongs to the CheB family.</text>
</comment>
<comment type="domain">
    <text evidence="3">Contains a C-terminal catalytic domain, and an N-terminal region which modulates catalytic activity.</text>
</comment>
<evidence type="ECO:0000256" key="2">
    <source>
        <dbReference type="ARBA" id="ARBA00048267"/>
    </source>
</evidence>
<evidence type="ECO:0000259" key="6">
    <source>
        <dbReference type="PROSITE" id="PS50110"/>
    </source>
</evidence>
<dbReference type="InterPro" id="IPR035909">
    <property type="entry name" value="CheB_C"/>
</dbReference>
<comment type="PTM">
    <text evidence="3">Phosphorylated by CheA. Phosphorylation of the N-terminal regulatory domain activates the methylesterase activity.</text>
</comment>
<keyword evidence="3" id="KW-0963">Cytoplasm</keyword>
<dbReference type="CDD" id="cd16432">
    <property type="entry name" value="CheB_Rec"/>
    <property type="match status" value="1"/>
</dbReference>
<dbReference type="PROSITE" id="PS50110">
    <property type="entry name" value="RESPONSE_REGULATORY"/>
    <property type="match status" value="1"/>
</dbReference>
<dbReference type="EC" id="3.1.1.61" evidence="3"/>
<evidence type="ECO:0000313" key="9">
    <source>
        <dbReference type="Proteomes" id="UP000218113"/>
    </source>
</evidence>
<comment type="caution">
    <text evidence="8">The sequence shown here is derived from an EMBL/GenBank/DDBJ whole genome shotgun (WGS) entry which is preliminary data.</text>
</comment>
<feature type="active site" evidence="3 4">
    <location>
        <position position="202"/>
    </location>
</feature>
<dbReference type="SMART" id="SM00448">
    <property type="entry name" value="REC"/>
    <property type="match status" value="1"/>
</dbReference>
<dbReference type="SUPFAM" id="SSF52738">
    <property type="entry name" value="Methylesterase CheB, C-terminal domain"/>
    <property type="match status" value="1"/>
</dbReference>
<reference evidence="9" key="1">
    <citation type="submission" date="2017-08" db="EMBL/GenBank/DDBJ databases">
        <title>A dynamic microbial community with high functional redundancy inhabits the cold, oxic subseafloor aquifer.</title>
        <authorList>
            <person name="Tully B.J."/>
            <person name="Wheat C.G."/>
            <person name="Glazer B.T."/>
            <person name="Huber J.A."/>
        </authorList>
    </citation>
    <scope>NUCLEOTIDE SEQUENCE [LARGE SCALE GENOMIC DNA]</scope>
</reference>
<keyword evidence="3 4" id="KW-0145">Chemotaxis</keyword>
<dbReference type="InterPro" id="IPR000673">
    <property type="entry name" value="Sig_transdc_resp-reg_Me-estase"/>
</dbReference>
<keyword evidence="3 5" id="KW-0597">Phosphoprotein</keyword>
<dbReference type="PIRSF" id="PIRSF000876">
    <property type="entry name" value="RR_chemtxs_CheB"/>
    <property type="match status" value="1"/>
</dbReference>
<evidence type="ECO:0000256" key="1">
    <source>
        <dbReference type="ARBA" id="ARBA00022801"/>
    </source>
</evidence>
<dbReference type="Proteomes" id="UP000218113">
    <property type="component" value="Unassembled WGS sequence"/>
</dbReference>
<dbReference type="Pfam" id="PF00072">
    <property type="entry name" value="Response_reg"/>
    <property type="match status" value="1"/>
</dbReference>
<comment type="catalytic activity">
    <reaction evidence="2 3">
        <text>[protein]-L-glutamate 5-O-methyl ester + H2O = L-glutamyl-[protein] + methanol + H(+)</text>
        <dbReference type="Rhea" id="RHEA:23236"/>
        <dbReference type="Rhea" id="RHEA-COMP:10208"/>
        <dbReference type="Rhea" id="RHEA-COMP:10311"/>
        <dbReference type="ChEBI" id="CHEBI:15377"/>
        <dbReference type="ChEBI" id="CHEBI:15378"/>
        <dbReference type="ChEBI" id="CHEBI:17790"/>
        <dbReference type="ChEBI" id="CHEBI:29973"/>
        <dbReference type="ChEBI" id="CHEBI:82795"/>
        <dbReference type="EC" id="3.1.1.61"/>
    </reaction>
</comment>
<dbReference type="Gene3D" id="3.40.50.2300">
    <property type="match status" value="1"/>
</dbReference>
<dbReference type="GO" id="GO:0006935">
    <property type="term" value="P:chemotaxis"/>
    <property type="evidence" value="ECO:0007669"/>
    <property type="project" value="UniProtKB-UniRule"/>
</dbReference>
<comment type="subcellular location">
    <subcellularLocation>
        <location evidence="3">Cytoplasm</location>
    </subcellularLocation>
</comment>
<dbReference type="PANTHER" id="PTHR42872">
    <property type="entry name" value="PROTEIN-GLUTAMATE METHYLESTERASE/PROTEIN-GLUTAMINE GLUTAMINASE"/>
    <property type="match status" value="1"/>
</dbReference>
<evidence type="ECO:0000256" key="5">
    <source>
        <dbReference type="PROSITE-ProRule" id="PRU00169"/>
    </source>
</evidence>
<dbReference type="PROSITE" id="PS50122">
    <property type="entry name" value="CHEB"/>
    <property type="match status" value="1"/>
</dbReference>
<comment type="catalytic activity">
    <reaction evidence="3">
        <text>L-glutaminyl-[protein] + H2O = L-glutamyl-[protein] + NH4(+)</text>
        <dbReference type="Rhea" id="RHEA:16441"/>
        <dbReference type="Rhea" id="RHEA-COMP:10207"/>
        <dbReference type="Rhea" id="RHEA-COMP:10208"/>
        <dbReference type="ChEBI" id="CHEBI:15377"/>
        <dbReference type="ChEBI" id="CHEBI:28938"/>
        <dbReference type="ChEBI" id="CHEBI:29973"/>
        <dbReference type="ChEBI" id="CHEBI:30011"/>
        <dbReference type="EC" id="3.5.1.44"/>
    </reaction>
</comment>
<accession>A0A2A4TA82</accession>
<dbReference type="InterPro" id="IPR011006">
    <property type="entry name" value="CheY-like_superfamily"/>
</dbReference>
<dbReference type="EMBL" id="NVSR01000005">
    <property type="protein sequence ID" value="PCI30443.1"/>
    <property type="molecule type" value="Genomic_DNA"/>
</dbReference>
<evidence type="ECO:0000259" key="7">
    <source>
        <dbReference type="PROSITE" id="PS50122"/>
    </source>
</evidence>
<dbReference type="PANTHER" id="PTHR42872:SF3">
    <property type="entry name" value="PROTEIN-GLUTAMATE METHYLESTERASE_PROTEIN-GLUTAMINE GLUTAMINASE 1"/>
    <property type="match status" value="1"/>
</dbReference>
<dbReference type="InterPro" id="IPR008248">
    <property type="entry name" value="CheB-like"/>
</dbReference>
<dbReference type="GO" id="GO:0008984">
    <property type="term" value="F:protein-glutamate methylesterase activity"/>
    <property type="evidence" value="ECO:0007669"/>
    <property type="project" value="UniProtKB-UniRule"/>
</dbReference>
<dbReference type="InterPro" id="IPR001789">
    <property type="entry name" value="Sig_transdc_resp-reg_receiver"/>
</dbReference>
<dbReference type="GO" id="GO:0000156">
    <property type="term" value="F:phosphorelay response regulator activity"/>
    <property type="evidence" value="ECO:0007669"/>
    <property type="project" value="InterPro"/>
</dbReference>
<name>A0A2A4TA82_9DELT</name>
<dbReference type="CDD" id="cd17541">
    <property type="entry name" value="REC_CheB-like"/>
    <property type="match status" value="1"/>
</dbReference>